<feature type="region of interest" description="Disordered" evidence="1">
    <location>
        <begin position="1"/>
        <end position="133"/>
    </location>
</feature>
<feature type="compositionally biased region" description="Pro residues" evidence="1">
    <location>
        <begin position="9"/>
        <end position="22"/>
    </location>
</feature>
<keyword evidence="2" id="KW-0812">Transmembrane</keyword>
<feature type="compositionally biased region" description="Pro residues" evidence="1">
    <location>
        <begin position="124"/>
        <end position="133"/>
    </location>
</feature>
<reference evidence="4 5" key="1">
    <citation type="submission" date="2020-10" db="EMBL/GenBank/DDBJ databases">
        <title>Sequencing the genomes of 1000 actinobacteria strains.</title>
        <authorList>
            <person name="Klenk H.-P."/>
        </authorList>
    </citation>
    <scope>NUCLEOTIDE SEQUENCE [LARGE SCALE GENOMIC DNA]</scope>
    <source>
        <strain evidence="4 5">DSM 41803</strain>
    </source>
</reference>
<dbReference type="InterPro" id="IPR025241">
    <property type="entry name" value="DUF4190"/>
</dbReference>
<feature type="compositionally biased region" description="Low complexity" evidence="1">
    <location>
        <begin position="34"/>
        <end position="58"/>
    </location>
</feature>
<evidence type="ECO:0000256" key="1">
    <source>
        <dbReference type="SAM" id="MobiDB-lite"/>
    </source>
</evidence>
<sequence length="299" mass="29464">MPSDEAPIPKTPADPQPDPWAPPQDRVPTPPTPAGAGDAIPGAGVALDKQAAPGAGLPPTAPSVHDQMTVASMPVVRPSGPIPAGAGGPTPPRAPTPAPWAGPDPFAPPGGPLPGVPSAAAPDPFAPPAPHASYPPPAVGVPHAAVPPPPLSPEGPGPVPYGYPPQYRAAYPGDHAHPGMGYPAPVAGYAWPATAAPPSNGMGIAAMVLGICAAALFCLWPLAILLGVMAVIFGSIGRVKARRGEATNPGHALAGIICGVVGILLGIGFIVLLVVAPGSADTDSDTDPFDDGYSTSLSL</sequence>
<name>A0A8I0PAH8_9ACTN</name>
<feature type="transmembrane region" description="Helical" evidence="2">
    <location>
        <begin position="204"/>
        <end position="233"/>
    </location>
</feature>
<evidence type="ECO:0000313" key="4">
    <source>
        <dbReference type="EMBL" id="MBE1600582.1"/>
    </source>
</evidence>
<dbReference type="RefSeq" id="WP_225966901.1">
    <property type="nucleotide sequence ID" value="NZ_JADBGF010000001.1"/>
</dbReference>
<evidence type="ECO:0000256" key="2">
    <source>
        <dbReference type="SAM" id="Phobius"/>
    </source>
</evidence>
<feature type="domain" description="DUF4190" evidence="3">
    <location>
        <begin position="202"/>
        <end position="267"/>
    </location>
</feature>
<evidence type="ECO:0000259" key="3">
    <source>
        <dbReference type="Pfam" id="PF13828"/>
    </source>
</evidence>
<protein>
    <recommendedName>
        <fullName evidence="3">DUF4190 domain-containing protein</fullName>
    </recommendedName>
</protein>
<dbReference type="AlphaFoldDB" id="A0A8I0PAH8"/>
<feature type="compositionally biased region" description="Pro residues" evidence="1">
    <location>
        <begin position="89"/>
        <end position="115"/>
    </location>
</feature>
<keyword evidence="2" id="KW-0472">Membrane</keyword>
<organism evidence="4 5">
    <name type="scientific">Streptomyces stelliscabiei</name>
    <dbReference type="NCBI Taxonomy" id="146820"/>
    <lineage>
        <taxon>Bacteria</taxon>
        <taxon>Bacillati</taxon>
        <taxon>Actinomycetota</taxon>
        <taxon>Actinomycetes</taxon>
        <taxon>Kitasatosporales</taxon>
        <taxon>Streptomycetaceae</taxon>
        <taxon>Streptomyces</taxon>
    </lineage>
</organism>
<dbReference type="GeneID" id="86833767"/>
<dbReference type="EMBL" id="JADBGF010000001">
    <property type="protein sequence ID" value="MBE1600582.1"/>
    <property type="molecule type" value="Genomic_DNA"/>
</dbReference>
<keyword evidence="2" id="KW-1133">Transmembrane helix</keyword>
<evidence type="ECO:0000313" key="5">
    <source>
        <dbReference type="Proteomes" id="UP000629287"/>
    </source>
</evidence>
<comment type="caution">
    <text evidence="4">The sequence shown here is derived from an EMBL/GenBank/DDBJ whole genome shotgun (WGS) entry which is preliminary data.</text>
</comment>
<proteinExistence type="predicted"/>
<accession>A0A8I0PAH8</accession>
<keyword evidence="5" id="KW-1185">Reference proteome</keyword>
<gene>
    <name evidence="4" type="ORF">H4687_006711</name>
</gene>
<feature type="transmembrane region" description="Helical" evidence="2">
    <location>
        <begin position="253"/>
        <end position="276"/>
    </location>
</feature>
<dbReference type="Pfam" id="PF13828">
    <property type="entry name" value="DUF4190"/>
    <property type="match status" value="1"/>
</dbReference>
<dbReference type="Proteomes" id="UP000629287">
    <property type="component" value="Unassembled WGS sequence"/>
</dbReference>